<comment type="caution">
    <text evidence="1">The sequence shown here is derived from an EMBL/GenBank/DDBJ whole genome shotgun (WGS) entry which is preliminary data.</text>
</comment>
<reference evidence="1 2" key="1">
    <citation type="submission" date="2019-05" db="EMBL/GenBank/DDBJ databases">
        <title>Another draft genome of Portunus trituberculatus and its Hox gene families provides insights of decapod evolution.</title>
        <authorList>
            <person name="Jeong J.-H."/>
            <person name="Song I."/>
            <person name="Kim S."/>
            <person name="Choi T."/>
            <person name="Kim D."/>
            <person name="Ryu S."/>
            <person name="Kim W."/>
        </authorList>
    </citation>
    <scope>NUCLEOTIDE SEQUENCE [LARGE SCALE GENOMIC DNA]</scope>
    <source>
        <tissue evidence="1">Muscle</tissue>
    </source>
</reference>
<proteinExistence type="predicted"/>
<organism evidence="1 2">
    <name type="scientific">Portunus trituberculatus</name>
    <name type="common">Swimming crab</name>
    <name type="synonym">Neptunus trituberculatus</name>
    <dbReference type="NCBI Taxonomy" id="210409"/>
    <lineage>
        <taxon>Eukaryota</taxon>
        <taxon>Metazoa</taxon>
        <taxon>Ecdysozoa</taxon>
        <taxon>Arthropoda</taxon>
        <taxon>Crustacea</taxon>
        <taxon>Multicrustacea</taxon>
        <taxon>Malacostraca</taxon>
        <taxon>Eumalacostraca</taxon>
        <taxon>Eucarida</taxon>
        <taxon>Decapoda</taxon>
        <taxon>Pleocyemata</taxon>
        <taxon>Brachyura</taxon>
        <taxon>Eubrachyura</taxon>
        <taxon>Portunoidea</taxon>
        <taxon>Portunidae</taxon>
        <taxon>Portuninae</taxon>
        <taxon>Portunus</taxon>
    </lineage>
</organism>
<keyword evidence="2" id="KW-1185">Reference proteome</keyword>
<protein>
    <submittedName>
        <fullName evidence="1">Uncharacterized protein</fullName>
    </submittedName>
</protein>
<name>A0A5B7J5V5_PORTR</name>
<dbReference type="Proteomes" id="UP000324222">
    <property type="component" value="Unassembled WGS sequence"/>
</dbReference>
<gene>
    <name evidence="1" type="ORF">E2C01_083219</name>
</gene>
<sequence length="85" mass="9034">MDKNAVSSLARRSLTSHQILFSSTSPAAAHLDTCAPSTLISGACVSAPDETRGPGATRLAPFKQVVDGWRVLVCWFLSSLLRSFA</sequence>
<dbReference type="AlphaFoldDB" id="A0A5B7J5V5"/>
<evidence type="ECO:0000313" key="1">
    <source>
        <dbReference type="EMBL" id="MPC88318.1"/>
    </source>
</evidence>
<accession>A0A5B7J5V5</accession>
<evidence type="ECO:0000313" key="2">
    <source>
        <dbReference type="Proteomes" id="UP000324222"/>
    </source>
</evidence>
<dbReference type="EMBL" id="VSRR010077438">
    <property type="protein sequence ID" value="MPC88318.1"/>
    <property type="molecule type" value="Genomic_DNA"/>
</dbReference>